<proteinExistence type="predicted"/>
<organism evidence="1 2">
    <name type="scientific">Paralvinella palmiformis</name>
    <dbReference type="NCBI Taxonomy" id="53620"/>
    <lineage>
        <taxon>Eukaryota</taxon>
        <taxon>Metazoa</taxon>
        <taxon>Spiralia</taxon>
        <taxon>Lophotrochozoa</taxon>
        <taxon>Annelida</taxon>
        <taxon>Polychaeta</taxon>
        <taxon>Sedentaria</taxon>
        <taxon>Canalipalpata</taxon>
        <taxon>Terebellida</taxon>
        <taxon>Terebelliformia</taxon>
        <taxon>Alvinellidae</taxon>
        <taxon>Paralvinella</taxon>
    </lineage>
</organism>
<name>A0AAD9J9M5_9ANNE</name>
<comment type="caution">
    <text evidence="1">The sequence shown here is derived from an EMBL/GenBank/DDBJ whole genome shotgun (WGS) entry which is preliminary data.</text>
</comment>
<protein>
    <recommendedName>
        <fullName evidence="3">Ig-like domain-containing protein</fullName>
    </recommendedName>
</protein>
<evidence type="ECO:0008006" key="3">
    <source>
        <dbReference type="Google" id="ProtNLM"/>
    </source>
</evidence>
<dbReference type="AlphaFoldDB" id="A0AAD9J9M5"/>
<reference evidence="1" key="1">
    <citation type="journal article" date="2023" name="Mol. Biol. Evol.">
        <title>Third-Generation Sequencing Reveals the Adaptive Role of the Epigenome in Three Deep-Sea Polychaetes.</title>
        <authorList>
            <person name="Perez M."/>
            <person name="Aroh O."/>
            <person name="Sun Y."/>
            <person name="Lan Y."/>
            <person name="Juniper S.K."/>
            <person name="Young C.R."/>
            <person name="Angers B."/>
            <person name="Qian P.Y."/>
        </authorList>
    </citation>
    <scope>NUCLEOTIDE SEQUENCE</scope>
    <source>
        <strain evidence="1">P08H-3</strain>
    </source>
</reference>
<dbReference type="InterPro" id="IPR036179">
    <property type="entry name" value="Ig-like_dom_sf"/>
</dbReference>
<dbReference type="Proteomes" id="UP001208570">
    <property type="component" value="Unassembled WGS sequence"/>
</dbReference>
<dbReference type="EMBL" id="JAODUP010000469">
    <property type="protein sequence ID" value="KAK2149059.1"/>
    <property type="molecule type" value="Genomic_DNA"/>
</dbReference>
<keyword evidence="2" id="KW-1185">Reference proteome</keyword>
<accession>A0AAD9J9M5</accession>
<sequence>MSVCPSFCPSVRLSGCLSVRPVTYLPFHFTGCWTQNDVEAEVFVSIDISQSRAHIGDVVTLVCRIVDMPPDGFIYWFKRVVADDQDYVDLLAASSQPLPPYDVITRMKFASVSSGTSRTFTLTIGGRQPKSTTSRYPLTARNLTTTAWWRHLASQSSYRSGPVTRCPLQLSPVYVDDEEITRQFSYDTSTNVRCQGGSAAKSCPLHYLRSAKALGSYSFTGNQDGSSLIVKTHVTGSGFESFNRTIPLIINHAPLFKCLTQHTARRDGNYTLTCSIHGRPSADLFYWRLYKRGEVTEAWPGSFVDGWNAFASVDQEDLNTCLVSLTLYNLSDFHYTNYELVVGNTVGNSSLNITLFEDFTPTAGPNSAGYTISNLLGIVFLTVIALLQSSN</sequence>
<gene>
    <name evidence="1" type="ORF">LSH36_469g00020</name>
</gene>
<evidence type="ECO:0000313" key="2">
    <source>
        <dbReference type="Proteomes" id="UP001208570"/>
    </source>
</evidence>
<dbReference type="InterPro" id="IPR013783">
    <property type="entry name" value="Ig-like_fold"/>
</dbReference>
<dbReference type="SUPFAM" id="SSF48726">
    <property type="entry name" value="Immunoglobulin"/>
    <property type="match status" value="2"/>
</dbReference>
<dbReference type="Gene3D" id="2.60.40.10">
    <property type="entry name" value="Immunoglobulins"/>
    <property type="match status" value="1"/>
</dbReference>
<evidence type="ECO:0000313" key="1">
    <source>
        <dbReference type="EMBL" id="KAK2149059.1"/>
    </source>
</evidence>